<sequence length="514" mass="58035">MLKSYVLKWFKKSHLAHEIRSWKKRKIVPKYSFLCSKSRKLQIIYHNIQSLTKHEMLVKNDKVFMNSDLVILGETWSLPKDSINLHNFHLIAKTNSGHIRKPKGISVSIKNRLLKEVTESTAYQIKDTKGSIDIGIVKLKSLTIIGIYASPKVCIPLWHKFFNSIKTTLNKKLIIVGDFNLNHMKLKKNSFIYNTIQKCHLEIKNKKMATTHNNTGIDWILSNTHLKCGTYNSFFSHHYPLWIRKAYGNLPEDKNNTPSTSSARSNDIPHIITSMDKSNDNNYLDKLDSLSLKRSSDDDLDIELSQRVTTQTSIDSSTDSDTYKNPLSKSLLTNRKKGKGKGKAKPLIPNASDSSANFQNSSASKILKQKRGAKRTSSKDKNLNKEKSKVNKKTKLNESTTADSDSSDDTEASKKRKLDYISPLESDTSEDIKTKKNKNKRFLKQKKTKTSKSCSEDSDDSSDTSSDSESSKSEKSDSSSSSESSAPPKKLEQKKIATSLKQKNLNEGGSEKSK</sequence>
<dbReference type="EMBL" id="JAHWGI010000975">
    <property type="protein sequence ID" value="KAK3919292.1"/>
    <property type="molecule type" value="Genomic_DNA"/>
</dbReference>
<feature type="compositionally biased region" description="Polar residues" evidence="1">
    <location>
        <begin position="351"/>
        <end position="364"/>
    </location>
</feature>
<feature type="compositionally biased region" description="Basic residues" evidence="1">
    <location>
        <begin position="435"/>
        <end position="450"/>
    </location>
</feature>
<feature type="compositionally biased region" description="Polar residues" evidence="1">
    <location>
        <begin position="323"/>
        <end position="333"/>
    </location>
</feature>
<evidence type="ECO:0000256" key="1">
    <source>
        <dbReference type="SAM" id="MobiDB-lite"/>
    </source>
</evidence>
<feature type="compositionally biased region" description="Basic and acidic residues" evidence="1">
    <location>
        <begin position="377"/>
        <end position="389"/>
    </location>
</feature>
<dbReference type="SUPFAM" id="SSF56219">
    <property type="entry name" value="DNase I-like"/>
    <property type="match status" value="1"/>
</dbReference>
<gene>
    <name evidence="2" type="ORF">KUF71_008441</name>
</gene>
<reference evidence="2" key="1">
    <citation type="submission" date="2021-07" db="EMBL/GenBank/DDBJ databases">
        <authorList>
            <person name="Catto M.A."/>
            <person name="Jacobson A."/>
            <person name="Kennedy G."/>
            <person name="Labadie P."/>
            <person name="Hunt B.G."/>
            <person name="Srinivasan R."/>
        </authorList>
    </citation>
    <scope>NUCLEOTIDE SEQUENCE</scope>
    <source>
        <strain evidence="2">PL_HMW_Pooled</strain>
        <tissue evidence="2">Head</tissue>
    </source>
</reference>
<dbReference type="AlphaFoldDB" id="A0AAE1HDE2"/>
<feature type="compositionally biased region" description="Basic residues" evidence="1">
    <location>
        <begin position="367"/>
        <end position="376"/>
    </location>
</feature>
<name>A0AAE1HDE2_9NEOP</name>
<proteinExistence type="predicted"/>
<feature type="region of interest" description="Disordered" evidence="1">
    <location>
        <begin position="308"/>
        <end position="514"/>
    </location>
</feature>
<organism evidence="2 3">
    <name type="scientific">Frankliniella fusca</name>
    <dbReference type="NCBI Taxonomy" id="407009"/>
    <lineage>
        <taxon>Eukaryota</taxon>
        <taxon>Metazoa</taxon>
        <taxon>Ecdysozoa</taxon>
        <taxon>Arthropoda</taxon>
        <taxon>Hexapoda</taxon>
        <taxon>Insecta</taxon>
        <taxon>Pterygota</taxon>
        <taxon>Neoptera</taxon>
        <taxon>Paraneoptera</taxon>
        <taxon>Thysanoptera</taxon>
        <taxon>Terebrantia</taxon>
        <taxon>Thripoidea</taxon>
        <taxon>Thripidae</taxon>
        <taxon>Frankliniella</taxon>
    </lineage>
</organism>
<feature type="compositionally biased region" description="Basic residues" evidence="1">
    <location>
        <begin position="334"/>
        <end position="344"/>
    </location>
</feature>
<comment type="caution">
    <text evidence="2">The sequence shown here is derived from an EMBL/GenBank/DDBJ whole genome shotgun (WGS) entry which is preliminary data.</text>
</comment>
<evidence type="ECO:0000313" key="2">
    <source>
        <dbReference type="EMBL" id="KAK3919292.1"/>
    </source>
</evidence>
<dbReference type="InterPro" id="IPR036691">
    <property type="entry name" value="Endo/exonu/phosph_ase_sf"/>
</dbReference>
<keyword evidence="3" id="KW-1185">Reference proteome</keyword>
<accession>A0AAE1HDE2</accession>
<protein>
    <submittedName>
        <fullName evidence="2">TRIO and F-actin-binding protein</fullName>
    </submittedName>
</protein>
<dbReference type="Gene3D" id="3.60.10.10">
    <property type="entry name" value="Endonuclease/exonuclease/phosphatase"/>
    <property type="match status" value="1"/>
</dbReference>
<dbReference type="Proteomes" id="UP001219518">
    <property type="component" value="Unassembled WGS sequence"/>
</dbReference>
<evidence type="ECO:0000313" key="3">
    <source>
        <dbReference type="Proteomes" id="UP001219518"/>
    </source>
</evidence>
<feature type="non-terminal residue" evidence="2">
    <location>
        <position position="1"/>
    </location>
</feature>
<feature type="compositionally biased region" description="Low complexity" evidence="1">
    <location>
        <begin position="309"/>
        <end position="320"/>
    </location>
</feature>
<reference evidence="2" key="2">
    <citation type="journal article" date="2023" name="BMC Genomics">
        <title>Pest status, molecular evolution, and epigenetic factors derived from the genome assembly of Frankliniella fusca, a thysanopteran phytovirus vector.</title>
        <authorList>
            <person name="Catto M.A."/>
            <person name="Labadie P.E."/>
            <person name="Jacobson A.L."/>
            <person name="Kennedy G.G."/>
            <person name="Srinivasan R."/>
            <person name="Hunt B.G."/>
        </authorList>
    </citation>
    <scope>NUCLEOTIDE SEQUENCE</scope>
    <source>
        <strain evidence="2">PL_HMW_Pooled</strain>
    </source>
</reference>